<evidence type="ECO:0000256" key="1">
    <source>
        <dbReference type="ARBA" id="ARBA00001947"/>
    </source>
</evidence>
<dbReference type="InterPro" id="IPR000834">
    <property type="entry name" value="Peptidase_M14"/>
</dbReference>
<feature type="domain" description="Peptidase M14" evidence="11">
    <location>
        <begin position="4"/>
        <end position="296"/>
    </location>
</feature>
<evidence type="ECO:0000256" key="10">
    <source>
        <dbReference type="PROSITE-ProRule" id="PRU01379"/>
    </source>
</evidence>
<dbReference type="OrthoDB" id="3626597at2759"/>
<keyword evidence="9" id="KW-0482">Metalloprotease</keyword>
<reference evidence="13" key="1">
    <citation type="journal article" date="2018" name="Nat. Microbiol.">
        <title>Leveraging single-cell genomics to expand the fungal tree of life.</title>
        <authorList>
            <person name="Ahrendt S.R."/>
            <person name="Quandt C.A."/>
            <person name="Ciobanu D."/>
            <person name="Clum A."/>
            <person name="Salamov A."/>
            <person name="Andreopoulos B."/>
            <person name="Cheng J.F."/>
            <person name="Woyke T."/>
            <person name="Pelin A."/>
            <person name="Henrissat B."/>
            <person name="Reynolds N.K."/>
            <person name="Benny G.L."/>
            <person name="Smith M.E."/>
            <person name="James T.Y."/>
            <person name="Grigoriev I.V."/>
        </authorList>
    </citation>
    <scope>NUCLEOTIDE SEQUENCE [LARGE SCALE GENOMIC DNA]</scope>
    <source>
        <strain evidence="13">RSA 1356</strain>
    </source>
</reference>
<feature type="active site" description="Proton donor/acceptor" evidence="10">
    <location>
        <position position="268"/>
    </location>
</feature>
<evidence type="ECO:0000256" key="9">
    <source>
        <dbReference type="ARBA" id="ARBA00023049"/>
    </source>
</evidence>
<sequence>WFADYHTYEEIVDWTRKLASRHANLVQLTPSIGRTHEGRDIPLLRITAPGDPSPRRRVWLQALQHAREWISGTTLQYVAQKLVEGYAAGNSRVVRLLGQVEFVMIPVANPDGYVYTWTTDRLWRKNRRDNKDGSFGVDLASNRNWPDHWNVDGASTEPLAIDYAGTAPGSEPEVQALMRAYLNTPNVVSVLDMHAYSQLLLRPYGWDDLRDPEEQQYVRLSDELASTIEQRRGSHYVSQRSYDLYPAAGIASDCDVDRQQRPYSLTIELSPADTDVQGNAGFILPPEEIRQVGEDI</sequence>
<comment type="similarity">
    <text evidence="2 10">Belongs to the peptidase M14 family.</text>
</comment>
<dbReference type="GO" id="GO:0004181">
    <property type="term" value="F:metallocarboxypeptidase activity"/>
    <property type="evidence" value="ECO:0007669"/>
    <property type="project" value="InterPro"/>
</dbReference>
<dbReference type="GO" id="GO:0006508">
    <property type="term" value="P:proteolysis"/>
    <property type="evidence" value="ECO:0007669"/>
    <property type="project" value="UniProtKB-KW"/>
</dbReference>
<evidence type="ECO:0000256" key="3">
    <source>
        <dbReference type="ARBA" id="ARBA00022645"/>
    </source>
</evidence>
<dbReference type="SMART" id="SM00631">
    <property type="entry name" value="Zn_pept"/>
    <property type="match status" value="1"/>
</dbReference>
<evidence type="ECO:0000259" key="11">
    <source>
        <dbReference type="PROSITE" id="PS52035"/>
    </source>
</evidence>
<evidence type="ECO:0000256" key="2">
    <source>
        <dbReference type="ARBA" id="ARBA00005988"/>
    </source>
</evidence>
<comment type="cofactor">
    <cofactor evidence="1">
        <name>Zn(2+)</name>
        <dbReference type="ChEBI" id="CHEBI:29105"/>
    </cofactor>
</comment>
<dbReference type="FunFam" id="3.40.630.10:FF:000084">
    <property type="entry name" value="Carboxypeptidase B2"/>
    <property type="match status" value="1"/>
</dbReference>
<dbReference type="PROSITE" id="PS52035">
    <property type="entry name" value="PEPTIDASE_M14"/>
    <property type="match status" value="1"/>
</dbReference>
<dbReference type="GO" id="GO:0008270">
    <property type="term" value="F:zinc ion binding"/>
    <property type="evidence" value="ECO:0007669"/>
    <property type="project" value="InterPro"/>
</dbReference>
<keyword evidence="8" id="KW-0862">Zinc</keyword>
<dbReference type="Gene3D" id="3.40.630.10">
    <property type="entry name" value="Zn peptidases"/>
    <property type="match status" value="1"/>
</dbReference>
<feature type="non-terminal residue" evidence="12">
    <location>
        <position position="1"/>
    </location>
</feature>
<keyword evidence="3" id="KW-0121">Carboxypeptidase</keyword>
<evidence type="ECO:0000256" key="4">
    <source>
        <dbReference type="ARBA" id="ARBA00022670"/>
    </source>
</evidence>
<dbReference type="PANTHER" id="PTHR11705:SF143">
    <property type="entry name" value="SLL0236 PROTEIN"/>
    <property type="match status" value="1"/>
</dbReference>
<dbReference type="AlphaFoldDB" id="A0A4P9XQN6"/>
<evidence type="ECO:0000256" key="7">
    <source>
        <dbReference type="ARBA" id="ARBA00022801"/>
    </source>
</evidence>
<feature type="non-terminal residue" evidence="12">
    <location>
        <position position="296"/>
    </location>
</feature>
<keyword evidence="6" id="KW-0732">Signal</keyword>
<dbReference type="Proteomes" id="UP000271241">
    <property type="component" value="Unassembled WGS sequence"/>
</dbReference>
<evidence type="ECO:0000256" key="5">
    <source>
        <dbReference type="ARBA" id="ARBA00022723"/>
    </source>
</evidence>
<keyword evidence="13" id="KW-1185">Reference proteome</keyword>
<dbReference type="PRINTS" id="PR00765">
    <property type="entry name" value="CRBOXYPTASEA"/>
</dbReference>
<evidence type="ECO:0000256" key="8">
    <source>
        <dbReference type="ARBA" id="ARBA00022833"/>
    </source>
</evidence>
<dbReference type="GO" id="GO:0005615">
    <property type="term" value="C:extracellular space"/>
    <property type="evidence" value="ECO:0007669"/>
    <property type="project" value="TreeGrafter"/>
</dbReference>
<evidence type="ECO:0000313" key="13">
    <source>
        <dbReference type="Proteomes" id="UP000271241"/>
    </source>
</evidence>
<keyword evidence="7" id="KW-0378">Hydrolase</keyword>
<dbReference type="STRING" id="78915.A0A4P9XQN6"/>
<keyword evidence="5" id="KW-0479">Metal-binding</keyword>
<accession>A0A4P9XQN6</accession>
<evidence type="ECO:0000256" key="6">
    <source>
        <dbReference type="ARBA" id="ARBA00022729"/>
    </source>
</evidence>
<name>A0A4P9XQN6_9FUNG</name>
<keyword evidence="4" id="KW-0645">Protease</keyword>
<gene>
    <name evidence="12" type="ORF">THASP1DRAFT_7852</name>
</gene>
<dbReference type="SUPFAM" id="SSF53187">
    <property type="entry name" value="Zn-dependent exopeptidases"/>
    <property type="match status" value="1"/>
</dbReference>
<organism evidence="12 13">
    <name type="scientific">Thamnocephalis sphaerospora</name>
    <dbReference type="NCBI Taxonomy" id="78915"/>
    <lineage>
        <taxon>Eukaryota</taxon>
        <taxon>Fungi</taxon>
        <taxon>Fungi incertae sedis</taxon>
        <taxon>Zoopagomycota</taxon>
        <taxon>Zoopagomycotina</taxon>
        <taxon>Zoopagomycetes</taxon>
        <taxon>Zoopagales</taxon>
        <taxon>Sigmoideomycetaceae</taxon>
        <taxon>Thamnocephalis</taxon>
    </lineage>
</organism>
<dbReference type="EMBL" id="KZ992610">
    <property type="protein sequence ID" value="RKP08356.1"/>
    <property type="molecule type" value="Genomic_DNA"/>
</dbReference>
<evidence type="ECO:0000313" key="12">
    <source>
        <dbReference type="EMBL" id="RKP08356.1"/>
    </source>
</evidence>
<proteinExistence type="inferred from homology"/>
<protein>
    <recommendedName>
        <fullName evidence="11">Peptidase M14 domain-containing protein</fullName>
    </recommendedName>
</protein>
<dbReference type="PANTHER" id="PTHR11705">
    <property type="entry name" value="PROTEASE FAMILY M14 CARBOXYPEPTIDASE A,B"/>
    <property type="match status" value="1"/>
</dbReference>
<dbReference type="Pfam" id="PF00246">
    <property type="entry name" value="Peptidase_M14"/>
    <property type="match status" value="1"/>
</dbReference>